<keyword evidence="1" id="KW-0732">Signal</keyword>
<dbReference type="Proteomes" id="UP001595378">
    <property type="component" value="Unassembled WGS sequence"/>
</dbReference>
<feature type="signal peptide" evidence="1">
    <location>
        <begin position="1"/>
        <end position="24"/>
    </location>
</feature>
<evidence type="ECO:0000313" key="3">
    <source>
        <dbReference type="Proteomes" id="UP001595378"/>
    </source>
</evidence>
<gene>
    <name evidence="2" type="ORF">ACFODK_13175</name>
</gene>
<evidence type="ECO:0000313" key="2">
    <source>
        <dbReference type="EMBL" id="MFC3101842.1"/>
    </source>
</evidence>
<organism evidence="2 3">
    <name type="scientific">Alteraurantiacibacter lauratis</name>
    <dbReference type="NCBI Taxonomy" id="2054627"/>
    <lineage>
        <taxon>Bacteria</taxon>
        <taxon>Pseudomonadati</taxon>
        <taxon>Pseudomonadota</taxon>
        <taxon>Alphaproteobacteria</taxon>
        <taxon>Sphingomonadales</taxon>
        <taxon>Erythrobacteraceae</taxon>
        <taxon>Alteraurantiacibacter</taxon>
    </lineage>
</organism>
<proteinExistence type="predicted"/>
<comment type="caution">
    <text evidence="2">The sequence shown here is derived from an EMBL/GenBank/DDBJ whole genome shotgun (WGS) entry which is preliminary data.</text>
</comment>
<protein>
    <submittedName>
        <fullName evidence="2">Uncharacterized protein</fullName>
    </submittedName>
</protein>
<dbReference type="RefSeq" id="WP_336920293.1">
    <property type="nucleotide sequence ID" value="NZ_JBANRN010000015.1"/>
</dbReference>
<accession>A0ABV7EGL2</accession>
<feature type="chain" id="PRO_5046594815" evidence="1">
    <location>
        <begin position="25"/>
        <end position="358"/>
    </location>
</feature>
<dbReference type="EMBL" id="JBHRSU010000036">
    <property type="protein sequence ID" value="MFC3101842.1"/>
    <property type="molecule type" value="Genomic_DNA"/>
</dbReference>
<name>A0ABV7EGL2_9SPHN</name>
<keyword evidence="3" id="KW-1185">Reference proteome</keyword>
<reference evidence="3" key="1">
    <citation type="journal article" date="2019" name="Int. J. Syst. Evol. Microbiol.">
        <title>The Global Catalogue of Microorganisms (GCM) 10K type strain sequencing project: providing services to taxonomists for standard genome sequencing and annotation.</title>
        <authorList>
            <consortium name="The Broad Institute Genomics Platform"/>
            <consortium name="The Broad Institute Genome Sequencing Center for Infectious Disease"/>
            <person name="Wu L."/>
            <person name="Ma J."/>
        </authorList>
    </citation>
    <scope>NUCLEOTIDE SEQUENCE [LARGE SCALE GENOMIC DNA]</scope>
    <source>
        <strain evidence="3">KCTC 52606</strain>
    </source>
</reference>
<evidence type="ECO:0000256" key="1">
    <source>
        <dbReference type="SAM" id="SignalP"/>
    </source>
</evidence>
<sequence length="358" mass="39953">MTQWTRTAWALALGLGLGSVPATTGPVAAQEQSSPDQTAFEAQMAARFQPPPPGWQMPRTQWGDPDLRGKWPVDYLGQTPRERPAHFGTRAFLTDAEYSAAFADAQAQLDRYDEEVEVGVMSMGHWAERGHPLRQTSMVVEPANGRYPPLTPLGQRLRSAERTSWNTEVFDRMEDFGIFDRCLTRGMPGSMLPGAYNGGIQIFQSPGLVAIQLEMIHETRLVYLDGRTPPPPSVQFDLGYSIGHWDGDTLVIETTNFRPGMAMGPAPNSEQLHITERLTLMNPDQVHYEAWVRDPLVMEGHYKLDIPWLRDEGYGMFEYACHEGNVQIRGYITATSPRFAAQREAAWAAQQAAGTSND</sequence>